<dbReference type="PROSITE" id="PS50096">
    <property type="entry name" value="IQ"/>
    <property type="match status" value="1"/>
</dbReference>
<keyword evidence="10" id="KW-0175">Coiled coil</keyword>
<dbReference type="GO" id="GO:0031514">
    <property type="term" value="C:motile cilium"/>
    <property type="evidence" value="ECO:0007669"/>
    <property type="project" value="TreeGrafter"/>
</dbReference>
<dbReference type="STRING" id="178035.A0A154PKB0"/>
<evidence type="ECO:0000256" key="6">
    <source>
        <dbReference type="ARBA" id="ARBA00023069"/>
    </source>
</evidence>
<dbReference type="GO" id="GO:0044782">
    <property type="term" value="P:cilium organization"/>
    <property type="evidence" value="ECO:0007669"/>
    <property type="project" value="TreeGrafter"/>
</dbReference>
<dbReference type="Proteomes" id="UP000076502">
    <property type="component" value="Unassembled WGS sequence"/>
</dbReference>
<dbReference type="Pfam" id="PF00612">
    <property type="entry name" value="IQ"/>
    <property type="match status" value="1"/>
</dbReference>
<dbReference type="SMART" id="SM00015">
    <property type="entry name" value="IQ"/>
    <property type="match status" value="1"/>
</dbReference>
<evidence type="ECO:0000256" key="8">
    <source>
        <dbReference type="ARBA" id="ARBA00023273"/>
    </source>
</evidence>
<organism evidence="11 12">
    <name type="scientific">Dufourea novaeangliae</name>
    <name type="common">Sweat bee</name>
    <dbReference type="NCBI Taxonomy" id="178035"/>
    <lineage>
        <taxon>Eukaryota</taxon>
        <taxon>Metazoa</taxon>
        <taxon>Ecdysozoa</taxon>
        <taxon>Arthropoda</taxon>
        <taxon>Hexapoda</taxon>
        <taxon>Insecta</taxon>
        <taxon>Pterygota</taxon>
        <taxon>Neoptera</taxon>
        <taxon>Endopterygota</taxon>
        <taxon>Hymenoptera</taxon>
        <taxon>Apocrita</taxon>
        <taxon>Aculeata</taxon>
        <taxon>Apoidea</taxon>
        <taxon>Anthophila</taxon>
        <taxon>Halictidae</taxon>
        <taxon>Rophitinae</taxon>
        <taxon>Dufourea</taxon>
    </lineage>
</organism>
<dbReference type="PANTHER" id="PTHR14871:SF1">
    <property type="entry name" value="DYNEIN REGULATORY COMPLEX PROTEIN 9"/>
    <property type="match status" value="1"/>
</dbReference>
<protein>
    <recommendedName>
        <fullName evidence="3">Dynein regulatory complex protein 9</fullName>
    </recommendedName>
    <alternativeName>
        <fullName evidence="9">IQ domain-containing protein G</fullName>
    </alternativeName>
</protein>
<proteinExistence type="inferred from homology"/>
<reference evidence="11 12" key="1">
    <citation type="submission" date="2015-07" db="EMBL/GenBank/DDBJ databases">
        <title>The genome of Dufourea novaeangliae.</title>
        <authorList>
            <person name="Pan H."/>
            <person name="Kapheim K."/>
        </authorList>
    </citation>
    <scope>NUCLEOTIDE SEQUENCE [LARGE SCALE GENOMIC DNA]</scope>
    <source>
        <strain evidence="11">0120121106</strain>
        <tissue evidence="11">Whole body</tissue>
    </source>
</reference>
<evidence type="ECO:0000313" key="11">
    <source>
        <dbReference type="EMBL" id="KZC12263.1"/>
    </source>
</evidence>
<name>A0A154PKB0_DUFNO</name>
<keyword evidence="5" id="KW-0282">Flagellum</keyword>
<evidence type="ECO:0000256" key="3">
    <source>
        <dbReference type="ARBA" id="ARBA00013738"/>
    </source>
</evidence>
<dbReference type="PANTHER" id="PTHR14871">
    <property type="entry name" value="DYNEIN REGULATORY COMPLEX PROTEIN 9"/>
    <property type="match status" value="1"/>
</dbReference>
<dbReference type="InterPro" id="IPR042618">
    <property type="entry name" value="IQCG"/>
</dbReference>
<evidence type="ECO:0000256" key="9">
    <source>
        <dbReference type="ARBA" id="ARBA00032183"/>
    </source>
</evidence>
<dbReference type="OrthoDB" id="10254713at2759"/>
<gene>
    <name evidence="11" type="ORF">WN55_03777</name>
</gene>
<evidence type="ECO:0000256" key="5">
    <source>
        <dbReference type="ARBA" id="ARBA00022846"/>
    </source>
</evidence>
<feature type="coiled-coil region" evidence="10">
    <location>
        <begin position="117"/>
        <end position="308"/>
    </location>
</feature>
<dbReference type="InterPro" id="IPR000048">
    <property type="entry name" value="IQ_motif_EF-hand-BS"/>
</dbReference>
<keyword evidence="8" id="KW-0966">Cell projection</keyword>
<comment type="similarity">
    <text evidence="2">Belongs to the DRC9 family.</text>
</comment>
<dbReference type="EMBL" id="KQ434943">
    <property type="protein sequence ID" value="KZC12263.1"/>
    <property type="molecule type" value="Genomic_DNA"/>
</dbReference>
<evidence type="ECO:0000256" key="4">
    <source>
        <dbReference type="ARBA" id="ARBA00022490"/>
    </source>
</evidence>
<comment type="subcellular location">
    <subcellularLocation>
        <location evidence="1">Cytoplasm</location>
        <location evidence="1">Cytoskeleton</location>
        <location evidence="1">Flagellum axoneme</location>
    </subcellularLocation>
</comment>
<evidence type="ECO:0000256" key="1">
    <source>
        <dbReference type="ARBA" id="ARBA00004611"/>
    </source>
</evidence>
<dbReference type="GO" id="GO:0005737">
    <property type="term" value="C:cytoplasm"/>
    <property type="evidence" value="ECO:0007669"/>
    <property type="project" value="TreeGrafter"/>
</dbReference>
<evidence type="ECO:0000256" key="10">
    <source>
        <dbReference type="SAM" id="Coils"/>
    </source>
</evidence>
<sequence length="345" mass="41224">MAGVERNCTSQLSPQERSVILAMLEEYTNALVIYHNTLEKPAKDVNDIAECILFDTEYVRYTNAPDDIARIEELKGQAVSAKLHEDSLYLQKIMEDLKDEVREKGTFEVLTKEVERLIAQEKEEETLRLETERLEKLAAELKKTIAEEKIANEEEKKRILNALAEEKRDIEKLKLIADAELDYVTAWEAARYEQNAARADMEIEKLEKILNECRTREKNEERVHNQRTMFLTRDIKSFEEKTREWEERYVREKEMHEKKIRQLRIEIAARRKELEELTEEYHHKQEFIDTCLTEKEALRKETEQKERERSGAIRIQAWWRGVMVRRKLGPYRPEEKKKRRAKTKK</sequence>
<accession>A0A154PKB0</accession>
<dbReference type="AlphaFoldDB" id="A0A154PKB0"/>
<evidence type="ECO:0000256" key="2">
    <source>
        <dbReference type="ARBA" id="ARBA00008222"/>
    </source>
</evidence>
<keyword evidence="6" id="KW-0969">Cilium</keyword>
<evidence type="ECO:0000313" key="12">
    <source>
        <dbReference type="Proteomes" id="UP000076502"/>
    </source>
</evidence>
<dbReference type="CDD" id="cd23766">
    <property type="entry name" value="IQCG"/>
    <property type="match status" value="1"/>
</dbReference>
<keyword evidence="7" id="KW-0206">Cytoskeleton</keyword>
<keyword evidence="12" id="KW-1185">Reference proteome</keyword>
<evidence type="ECO:0000256" key="7">
    <source>
        <dbReference type="ARBA" id="ARBA00023212"/>
    </source>
</evidence>
<keyword evidence="4" id="KW-0963">Cytoplasm</keyword>